<protein>
    <submittedName>
        <fullName evidence="5">Hsp20/alpha crystallin family protein</fullName>
    </submittedName>
</protein>
<dbReference type="AlphaFoldDB" id="A0A942UD69"/>
<dbReference type="InterPro" id="IPR031107">
    <property type="entry name" value="Small_HSP"/>
</dbReference>
<dbReference type="SUPFAM" id="SSF49764">
    <property type="entry name" value="HSP20-like chaperones"/>
    <property type="match status" value="1"/>
</dbReference>
<accession>A0A942UD69</accession>
<dbReference type="CDD" id="cd06464">
    <property type="entry name" value="ACD_sHsps-like"/>
    <property type="match status" value="1"/>
</dbReference>
<sequence>MDMEKLKQWLEMAKNMQGGDFWNNIFDQEFAQQFMNDTPFKSPPYAHSNRQQPGTDMKSERTFPAIDLMEGEEEVMVVIELPGVLKENIELGLNGNILTVKGRALPIHPHLKYTYSERFNGEFNRQITLPDTVNPQDISAKFWNGLLIVSYQRFVQKGEIIPIE</sequence>
<evidence type="ECO:0000313" key="6">
    <source>
        <dbReference type="Proteomes" id="UP000679749"/>
    </source>
</evidence>
<organism evidence="5 6">
    <name type="scientific">Neobacillus rhizophilus</name>
    <dbReference type="NCBI Taxonomy" id="2833579"/>
    <lineage>
        <taxon>Bacteria</taxon>
        <taxon>Bacillati</taxon>
        <taxon>Bacillota</taxon>
        <taxon>Bacilli</taxon>
        <taxon>Bacillales</taxon>
        <taxon>Bacillaceae</taxon>
        <taxon>Neobacillus</taxon>
    </lineage>
</organism>
<dbReference type="RefSeq" id="WP_213120542.1">
    <property type="nucleotide sequence ID" value="NZ_JAGYPF010000005.1"/>
</dbReference>
<feature type="domain" description="SHSP" evidence="4">
    <location>
        <begin position="57"/>
        <end position="164"/>
    </location>
</feature>
<comment type="similarity">
    <text evidence="1 2">Belongs to the small heat shock protein (HSP20) family.</text>
</comment>
<feature type="region of interest" description="Disordered" evidence="3">
    <location>
        <begin position="37"/>
        <end position="58"/>
    </location>
</feature>
<dbReference type="Pfam" id="PF00011">
    <property type="entry name" value="HSP20"/>
    <property type="match status" value="1"/>
</dbReference>
<dbReference type="InterPro" id="IPR002068">
    <property type="entry name" value="A-crystallin/Hsp20_dom"/>
</dbReference>
<dbReference type="Proteomes" id="UP000679749">
    <property type="component" value="Unassembled WGS sequence"/>
</dbReference>
<evidence type="ECO:0000256" key="2">
    <source>
        <dbReference type="RuleBase" id="RU003616"/>
    </source>
</evidence>
<keyword evidence="6" id="KW-1185">Reference proteome</keyword>
<dbReference type="EMBL" id="JAGYPF010000005">
    <property type="protein sequence ID" value="MBS4216049.1"/>
    <property type="molecule type" value="Genomic_DNA"/>
</dbReference>
<comment type="caution">
    <text evidence="5">The sequence shown here is derived from an EMBL/GenBank/DDBJ whole genome shotgun (WGS) entry which is preliminary data.</text>
</comment>
<dbReference type="InterPro" id="IPR008978">
    <property type="entry name" value="HSP20-like_chaperone"/>
</dbReference>
<evidence type="ECO:0000313" key="5">
    <source>
        <dbReference type="EMBL" id="MBS4216049.1"/>
    </source>
</evidence>
<evidence type="ECO:0000259" key="4">
    <source>
        <dbReference type="PROSITE" id="PS01031"/>
    </source>
</evidence>
<dbReference type="PROSITE" id="PS01031">
    <property type="entry name" value="SHSP"/>
    <property type="match status" value="1"/>
</dbReference>
<evidence type="ECO:0000256" key="1">
    <source>
        <dbReference type="PROSITE-ProRule" id="PRU00285"/>
    </source>
</evidence>
<dbReference type="PANTHER" id="PTHR11527">
    <property type="entry name" value="HEAT-SHOCK PROTEIN 20 FAMILY MEMBER"/>
    <property type="match status" value="1"/>
</dbReference>
<proteinExistence type="inferred from homology"/>
<gene>
    <name evidence="5" type="ORF">KHA99_26865</name>
</gene>
<reference evidence="5" key="1">
    <citation type="submission" date="2021-05" db="EMBL/GenBank/DDBJ databases">
        <title>Novel Bacillus species.</title>
        <authorList>
            <person name="Liu G."/>
        </authorList>
    </citation>
    <scope>NUCLEOTIDE SEQUENCE</scope>
    <source>
        <strain evidence="5">FJAT-49825</strain>
    </source>
</reference>
<evidence type="ECO:0000256" key="3">
    <source>
        <dbReference type="SAM" id="MobiDB-lite"/>
    </source>
</evidence>
<name>A0A942UD69_9BACI</name>
<dbReference type="Gene3D" id="2.60.40.790">
    <property type="match status" value="1"/>
</dbReference>